<keyword evidence="2" id="KW-1185">Reference proteome</keyword>
<name>A0ABP1HDK9_9EUKA</name>
<sequence length="253" mass="29479">MTSQKNQIQMELNVQILNSTVFPEYTQYMVVNELKENLILNVYPYSKSIEFYLQNYAQLSSVYIVKQLMFARSRNNEFLYQLFAPSMQVPIQYLSPGKLWVSCVKLSYALQKIQALNLSHGQLSLQNLRIQHNEFKLFCPFNSLIPSQQQVESQQNQQLEQDQQQNVSQSQNENQNIKNDSVSYVDLFLLLSQNSSAEVELNKIITNTSTLKMHFQRLLVAVLIERKNVVEFVNAEWGTFRNALEMKGELVFD</sequence>
<evidence type="ECO:0000313" key="2">
    <source>
        <dbReference type="Proteomes" id="UP001642409"/>
    </source>
</evidence>
<comment type="caution">
    <text evidence="1">The sequence shown here is derived from an EMBL/GenBank/DDBJ whole genome shotgun (WGS) entry which is preliminary data.</text>
</comment>
<protein>
    <submittedName>
        <fullName evidence="1">Hypothetical_protein</fullName>
    </submittedName>
</protein>
<dbReference type="Proteomes" id="UP001642409">
    <property type="component" value="Unassembled WGS sequence"/>
</dbReference>
<reference evidence="1 2" key="1">
    <citation type="submission" date="2024-07" db="EMBL/GenBank/DDBJ databases">
        <authorList>
            <person name="Akdeniz Z."/>
        </authorList>
    </citation>
    <scope>NUCLEOTIDE SEQUENCE [LARGE SCALE GENOMIC DNA]</scope>
</reference>
<evidence type="ECO:0000313" key="1">
    <source>
        <dbReference type="EMBL" id="CAL5991939.1"/>
    </source>
</evidence>
<accession>A0ABP1HDK9</accession>
<proteinExistence type="predicted"/>
<dbReference type="EMBL" id="CAXDID020000028">
    <property type="protein sequence ID" value="CAL5991939.1"/>
    <property type="molecule type" value="Genomic_DNA"/>
</dbReference>
<organism evidence="1 2">
    <name type="scientific">Hexamita inflata</name>
    <dbReference type="NCBI Taxonomy" id="28002"/>
    <lineage>
        <taxon>Eukaryota</taxon>
        <taxon>Metamonada</taxon>
        <taxon>Diplomonadida</taxon>
        <taxon>Hexamitidae</taxon>
        <taxon>Hexamitinae</taxon>
        <taxon>Hexamita</taxon>
    </lineage>
</organism>
<gene>
    <name evidence="1" type="ORF">HINF_LOCUS12336</name>
</gene>